<dbReference type="eggNOG" id="COG0575">
    <property type="taxonomic scope" value="Bacteria"/>
</dbReference>
<evidence type="ECO:0000256" key="12">
    <source>
        <dbReference type="ARBA" id="ARBA00022695"/>
    </source>
</evidence>
<dbReference type="STRING" id="690850.Desaf_2659"/>
<keyword evidence="16" id="KW-0594">Phospholipid biosynthesis</keyword>
<evidence type="ECO:0000256" key="15">
    <source>
        <dbReference type="ARBA" id="ARBA00023136"/>
    </source>
</evidence>
<organism evidence="20 21">
    <name type="scientific">Desulfocurvibacter africanus subsp. africanus str. Walvis Bay</name>
    <dbReference type="NCBI Taxonomy" id="690850"/>
    <lineage>
        <taxon>Bacteria</taxon>
        <taxon>Pseudomonadati</taxon>
        <taxon>Thermodesulfobacteriota</taxon>
        <taxon>Desulfovibrionia</taxon>
        <taxon>Desulfovibrionales</taxon>
        <taxon>Desulfovibrionaceae</taxon>
        <taxon>Desulfocurvibacter</taxon>
    </lineage>
</organism>
<keyword evidence="12 18" id="KW-0548">Nucleotidyltransferase</keyword>
<dbReference type="PANTHER" id="PTHR46382">
    <property type="entry name" value="PHOSPHATIDATE CYTIDYLYLTRANSFERASE"/>
    <property type="match status" value="1"/>
</dbReference>
<name>F3Z0G6_DESAF</name>
<evidence type="ECO:0000256" key="2">
    <source>
        <dbReference type="ARBA" id="ARBA00004651"/>
    </source>
</evidence>
<keyword evidence="10 18" id="KW-0808">Transferase</keyword>
<evidence type="ECO:0000256" key="18">
    <source>
        <dbReference type="RuleBase" id="RU003938"/>
    </source>
</evidence>
<evidence type="ECO:0000256" key="7">
    <source>
        <dbReference type="ARBA" id="ARBA00019373"/>
    </source>
</evidence>
<evidence type="ECO:0000256" key="10">
    <source>
        <dbReference type="ARBA" id="ARBA00022679"/>
    </source>
</evidence>
<evidence type="ECO:0000256" key="1">
    <source>
        <dbReference type="ARBA" id="ARBA00001698"/>
    </source>
</evidence>
<protein>
    <recommendedName>
        <fullName evidence="7 18">Phosphatidate cytidylyltransferase</fullName>
        <ecNumber evidence="6 18">2.7.7.41</ecNumber>
    </recommendedName>
</protein>
<dbReference type="GO" id="GO:0004605">
    <property type="term" value="F:phosphatidate cytidylyltransferase activity"/>
    <property type="evidence" value="ECO:0007669"/>
    <property type="project" value="UniProtKB-EC"/>
</dbReference>
<feature type="transmembrane region" description="Helical" evidence="19">
    <location>
        <begin position="20"/>
        <end position="44"/>
    </location>
</feature>
<evidence type="ECO:0000256" key="19">
    <source>
        <dbReference type="SAM" id="Phobius"/>
    </source>
</evidence>
<reference evidence="20 21" key="1">
    <citation type="journal article" date="2011" name="J. Bacteriol.">
        <title>Genome sequence of the mercury-methylating and pleomorphic Desulfovibrio africanus Strain Walvis Bay.</title>
        <authorList>
            <person name="Brown S.D."/>
            <person name="Wall J.D."/>
            <person name="Kucken A.M."/>
            <person name="Gilmour C.C."/>
            <person name="Podar M."/>
            <person name="Brandt C.C."/>
            <person name="Teshima H."/>
            <person name="Detter J.C."/>
            <person name="Han C.S."/>
            <person name="Land M.L."/>
            <person name="Lucas S."/>
            <person name="Han J."/>
            <person name="Pennacchio L."/>
            <person name="Nolan M."/>
            <person name="Pitluck S."/>
            <person name="Woyke T."/>
            <person name="Goodwin L."/>
            <person name="Palumbo A.V."/>
            <person name="Elias D.A."/>
        </authorList>
    </citation>
    <scope>NUCLEOTIDE SEQUENCE [LARGE SCALE GENOMIC DNA]</scope>
    <source>
        <strain evidence="20 21">Walvis Bay</strain>
    </source>
</reference>
<keyword evidence="11 18" id="KW-0812">Transmembrane</keyword>
<evidence type="ECO:0000313" key="21">
    <source>
        <dbReference type="Proteomes" id="UP000007844"/>
    </source>
</evidence>
<keyword evidence="14" id="KW-0443">Lipid metabolism</keyword>
<dbReference type="KEGG" id="daf:Desaf_2659"/>
<keyword evidence="17" id="KW-1208">Phospholipid metabolism</keyword>
<feature type="transmembrane region" description="Helical" evidence="19">
    <location>
        <begin position="200"/>
        <end position="219"/>
    </location>
</feature>
<comment type="subcellular location">
    <subcellularLocation>
        <location evidence="2">Cell membrane</location>
        <topology evidence="2">Multi-pass membrane protein</topology>
    </subcellularLocation>
</comment>
<accession>F3Z0G6</accession>
<evidence type="ECO:0000256" key="14">
    <source>
        <dbReference type="ARBA" id="ARBA00023098"/>
    </source>
</evidence>
<keyword evidence="21" id="KW-1185">Reference proteome</keyword>
<evidence type="ECO:0000256" key="17">
    <source>
        <dbReference type="ARBA" id="ARBA00023264"/>
    </source>
</evidence>
<evidence type="ECO:0000256" key="13">
    <source>
        <dbReference type="ARBA" id="ARBA00022989"/>
    </source>
</evidence>
<comment type="pathway">
    <text evidence="4">Lipid metabolism.</text>
</comment>
<feature type="transmembrane region" description="Helical" evidence="19">
    <location>
        <begin position="110"/>
        <end position="131"/>
    </location>
</feature>
<dbReference type="Proteomes" id="UP000007844">
    <property type="component" value="Chromosome"/>
</dbReference>
<gene>
    <name evidence="20" type="ORF">Desaf_2659</name>
</gene>
<dbReference type="EMBL" id="CP003221">
    <property type="protein sequence ID" value="EGJ50976.1"/>
    <property type="molecule type" value="Genomic_DNA"/>
</dbReference>
<dbReference type="GO" id="GO:0005886">
    <property type="term" value="C:plasma membrane"/>
    <property type="evidence" value="ECO:0007669"/>
    <property type="project" value="UniProtKB-SubCell"/>
</dbReference>
<dbReference type="HOGENOM" id="CLU_037294_2_2_7"/>
<dbReference type="AlphaFoldDB" id="F3Z0G6"/>
<evidence type="ECO:0000256" key="11">
    <source>
        <dbReference type="ARBA" id="ARBA00022692"/>
    </source>
</evidence>
<feature type="transmembrane region" description="Helical" evidence="19">
    <location>
        <begin position="79"/>
        <end position="98"/>
    </location>
</feature>
<dbReference type="PANTHER" id="PTHR46382:SF1">
    <property type="entry name" value="PHOSPHATIDATE CYTIDYLYLTRANSFERASE"/>
    <property type="match status" value="1"/>
</dbReference>
<evidence type="ECO:0000256" key="16">
    <source>
        <dbReference type="ARBA" id="ARBA00023209"/>
    </source>
</evidence>
<evidence type="ECO:0000256" key="9">
    <source>
        <dbReference type="ARBA" id="ARBA00022516"/>
    </source>
</evidence>
<evidence type="ECO:0000256" key="8">
    <source>
        <dbReference type="ARBA" id="ARBA00022475"/>
    </source>
</evidence>
<evidence type="ECO:0000256" key="5">
    <source>
        <dbReference type="ARBA" id="ARBA00010185"/>
    </source>
</evidence>
<dbReference type="RefSeq" id="WP_005983062.1">
    <property type="nucleotide sequence ID" value="NC_016629.1"/>
</dbReference>
<feature type="transmembrane region" description="Helical" evidence="19">
    <location>
        <begin position="176"/>
        <end position="194"/>
    </location>
</feature>
<keyword evidence="15 19" id="KW-0472">Membrane</keyword>
<feature type="transmembrane region" description="Helical" evidence="19">
    <location>
        <begin position="137"/>
        <end position="155"/>
    </location>
</feature>
<comment type="pathway">
    <text evidence="3 18">Phospholipid metabolism; CDP-diacylglycerol biosynthesis; CDP-diacylglycerol from sn-glycerol 3-phosphate: step 3/3.</text>
</comment>
<evidence type="ECO:0000256" key="4">
    <source>
        <dbReference type="ARBA" id="ARBA00005189"/>
    </source>
</evidence>
<dbReference type="GO" id="GO:0016024">
    <property type="term" value="P:CDP-diacylglycerol biosynthetic process"/>
    <property type="evidence" value="ECO:0007669"/>
    <property type="project" value="UniProtKB-UniPathway"/>
</dbReference>
<keyword evidence="9" id="KW-0444">Lipid biosynthesis</keyword>
<keyword evidence="13 19" id="KW-1133">Transmembrane helix</keyword>
<dbReference type="Pfam" id="PF01148">
    <property type="entry name" value="CTP_transf_1"/>
    <property type="match status" value="1"/>
</dbReference>
<keyword evidence="8" id="KW-1003">Cell membrane</keyword>
<proteinExistence type="inferred from homology"/>
<evidence type="ECO:0000256" key="6">
    <source>
        <dbReference type="ARBA" id="ARBA00012487"/>
    </source>
</evidence>
<evidence type="ECO:0000256" key="3">
    <source>
        <dbReference type="ARBA" id="ARBA00005119"/>
    </source>
</evidence>
<dbReference type="PROSITE" id="PS01315">
    <property type="entry name" value="CDS"/>
    <property type="match status" value="1"/>
</dbReference>
<comment type="similarity">
    <text evidence="5 18">Belongs to the CDS family.</text>
</comment>
<dbReference type="UniPathway" id="UPA00557">
    <property type="reaction ID" value="UER00614"/>
</dbReference>
<sequence length="267" mass="29374" precursor="true">MALSSHTKRLITAFALLPALLWTIFAGGNWIFGGLLLVCYLGLWEFYSLFWSREGLGKKLLGLALCTALLVAARRQDPQLIIALLLAAFWLGGLLFLFSYSRAPGKANYLNAAVLVGGLLYLPLSLHFFLFFQPAEIFLVLVAAFLSDTGAYYAGTYFGRRKLWPSISPKKTWEGGLGGLLTCMLSVLTLGLIWGNAPWWSWLVLAALLNLAAQFGDFFESALKRWLSVKDSGTLLPGHGGLLDRIDSLLLVVPIYAACRALMPFFS</sequence>
<comment type="catalytic activity">
    <reaction evidence="1 18">
        <text>a 1,2-diacyl-sn-glycero-3-phosphate + CTP + H(+) = a CDP-1,2-diacyl-sn-glycerol + diphosphate</text>
        <dbReference type="Rhea" id="RHEA:16229"/>
        <dbReference type="ChEBI" id="CHEBI:15378"/>
        <dbReference type="ChEBI" id="CHEBI:33019"/>
        <dbReference type="ChEBI" id="CHEBI:37563"/>
        <dbReference type="ChEBI" id="CHEBI:58332"/>
        <dbReference type="ChEBI" id="CHEBI:58608"/>
        <dbReference type="EC" id="2.7.7.41"/>
    </reaction>
</comment>
<dbReference type="EC" id="2.7.7.41" evidence="6 18"/>
<dbReference type="InterPro" id="IPR000374">
    <property type="entry name" value="PC_trans"/>
</dbReference>
<evidence type="ECO:0000313" key="20">
    <source>
        <dbReference type="EMBL" id="EGJ50976.1"/>
    </source>
</evidence>